<evidence type="ECO:0000313" key="1">
    <source>
        <dbReference type="EMBL" id="MED6200607.1"/>
    </source>
</evidence>
<comment type="caution">
    <text evidence="1">The sequence shown here is derived from an EMBL/GenBank/DDBJ whole genome shotgun (WGS) entry which is preliminary data.</text>
</comment>
<protein>
    <recommendedName>
        <fullName evidence="3">DUF1618 domain-containing protein</fullName>
    </recommendedName>
</protein>
<evidence type="ECO:0000313" key="2">
    <source>
        <dbReference type="Proteomes" id="UP001341840"/>
    </source>
</evidence>
<evidence type="ECO:0008006" key="3">
    <source>
        <dbReference type="Google" id="ProtNLM"/>
    </source>
</evidence>
<keyword evidence="2" id="KW-1185">Reference proteome</keyword>
<sequence length="404" mass="46634">MTEEQKEIRYVCFKTPDKVYGIDICDLVSQPKEEEAVVNWDSLPPIPAALKADLPAFCTQLVELGSNFCLFGGFCYPQRGGSRCGSPSFKVFELKLIQFQLQREDPRKKLTCRESKLIPQPPQPFGKLLSECFEIRGDFYFIVFDPMVPAPSPTFSWVLRSRTRKWESLPTPPCLYIDYEVLQFMRTERYLVVENLSQRKSCFTLLILSLKWDMDQTRPTFNVQGHRRFYCPVMRLPAPGFRDYSIHLSTSHIEKSDLFGAWDNGYRATLHALLVNERGVRIVQPIENCFDGIQPSFICASPVLISLGTNMICAMLFGFTKEHHNCRCPLVCISVFHYSVMEDAIDIDYINSSSLPKVQNFLTVNVMNKHVYSMIEYLENSMTDDDLYPFLDEIKGFTWKENKA</sequence>
<proteinExistence type="predicted"/>
<dbReference type="Proteomes" id="UP001341840">
    <property type="component" value="Unassembled WGS sequence"/>
</dbReference>
<accession>A0ABU6XR19</accession>
<dbReference type="EMBL" id="JASCZI010212953">
    <property type="protein sequence ID" value="MED6200607.1"/>
    <property type="molecule type" value="Genomic_DNA"/>
</dbReference>
<gene>
    <name evidence="1" type="ORF">PIB30_086842</name>
</gene>
<name>A0ABU6XR19_9FABA</name>
<organism evidence="1 2">
    <name type="scientific">Stylosanthes scabra</name>
    <dbReference type="NCBI Taxonomy" id="79078"/>
    <lineage>
        <taxon>Eukaryota</taxon>
        <taxon>Viridiplantae</taxon>
        <taxon>Streptophyta</taxon>
        <taxon>Embryophyta</taxon>
        <taxon>Tracheophyta</taxon>
        <taxon>Spermatophyta</taxon>
        <taxon>Magnoliopsida</taxon>
        <taxon>eudicotyledons</taxon>
        <taxon>Gunneridae</taxon>
        <taxon>Pentapetalae</taxon>
        <taxon>rosids</taxon>
        <taxon>fabids</taxon>
        <taxon>Fabales</taxon>
        <taxon>Fabaceae</taxon>
        <taxon>Papilionoideae</taxon>
        <taxon>50 kb inversion clade</taxon>
        <taxon>dalbergioids sensu lato</taxon>
        <taxon>Dalbergieae</taxon>
        <taxon>Pterocarpus clade</taxon>
        <taxon>Stylosanthes</taxon>
    </lineage>
</organism>
<reference evidence="1 2" key="1">
    <citation type="journal article" date="2023" name="Plants (Basel)">
        <title>Bridging the Gap: Combining Genomics and Transcriptomics Approaches to Understand Stylosanthes scabra, an Orphan Legume from the Brazilian Caatinga.</title>
        <authorList>
            <person name="Ferreira-Neto J.R.C."/>
            <person name="da Silva M.D."/>
            <person name="Binneck E."/>
            <person name="de Melo N.F."/>
            <person name="da Silva R.H."/>
            <person name="de Melo A.L.T.M."/>
            <person name="Pandolfi V."/>
            <person name="Bustamante F.O."/>
            <person name="Brasileiro-Vidal A.C."/>
            <person name="Benko-Iseppon A.M."/>
        </authorList>
    </citation>
    <scope>NUCLEOTIDE SEQUENCE [LARGE SCALE GENOMIC DNA]</scope>
    <source>
        <tissue evidence="1">Leaves</tissue>
    </source>
</reference>